<keyword evidence="6 9" id="KW-1133">Transmembrane helix</keyword>
<dbReference type="RefSeq" id="XP_053062977.1">
    <property type="nucleotide sequence ID" value="XM_053207002.1"/>
</dbReference>
<evidence type="ECO:0000313" key="12">
    <source>
        <dbReference type="RefSeq" id="XP_053062977.1"/>
    </source>
</evidence>
<feature type="region of interest" description="Disordered" evidence="8">
    <location>
        <begin position="1"/>
        <end position="22"/>
    </location>
</feature>
<dbReference type="InterPro" id="IPR036465">
    <property type="entry name" value="vWFA_dom_sf"/>
</dbReference>
<keyword evidence="5" id="KW-0732">Signal</keyword>
<dbReference type="PANTHER" id="PTHR16059">
    <property type="entry name" value="ANTHRAX TOXIN RECEPTOR"/>
    <property type="match status" value="1"/>
</dbReference>
<keyword evidence="7 9" id="KW-0472">Membrane</keyword>
<dbReference type="Proteomes" id="UP001652583">
    <property type="component" value="Chromosome D2"/>
</dbReference>
<evidence type="ECO:0000256" key="9">
    <source>
        <dbReference type="SAM" id="Phobius"/>
    </source>
</evidence>
<accession>A0ABM3NU71</accession>
<protein>
    <submittedName>
        <fullName evidence="12">Anthrax toxin receptor-like isoform X2</fullName>
    </submittedName>
</protein>
<evidence type="ECO:0000256" key="1">
    <source>
        <dbReference type="ARBA" id="ARBA00004479"/>
    </source>
</evidence>
<keyword evidence="4" id="KW-0479">Metal-binding</keyword>
<organism evidence="11 12">
    <name type="scientific">Acinonyx jubatus</name>
    <name type="common">Cheetah</name>
    <dbReference type="NCBI Taxonomy" id="32536"/>
    <lineage>
        <taxon>Eukaryota</taxon>
        <taxon>Metazoa</taxon>
        <taxon>Chordata</taxon>
        <taxon>Craniata</taxon>
        <taxon>Vertebrata</taxon>
        <taxon>Euteleostomi</taxon>
        <taxon>Mammalia</taxon>
        <taxon>Eutheria</taxon>
        <taxon>Laurasiatheria</taxon>
        <taxon>Carnivora</taxon>
        <taxon>Feliformia</taxon>
        <taxon>Felidae</taxon>
        <taxon>Felinae</taxon>
        <taxon>Acinonyx</taxon>
    </lineage>
</organism>
<comment type="subcellular location">
    <subcellularLocation>
        <location evidence="1">Membrane</location>
        <topology evidence="1">Single-pass type I membrane protein</topology>
    </subcellularLocation>
</comment>
<evidence type="ECO:0000256" key="5">
    <source>
        <dbReference type="ARBA" id="ARBA00022729"/>
    </source>
</evidence>
<keyword evidence="3 9" id="KW-0812">Transmembrane</keyword>
<dbReference type="InterPro" id="IPR002035">
    <property type="entry name" value="VWF_A"/>
</dbReference>
<evidence type="ECO:0000313" key="11">
    <source>
        <dbReference type="Proteomes" id="UP001652583"/>
    </source>
</evidence>
<evidence type="ECO:0000256" key="3">
    <source>
        <dbReference type="ARBA" id="ARBA00022692"/>
    </source>
</evidence>
<dbReference type="PROSITE" id="PS50234">
    <property type="entry name" value="VWFA"/>
    <property type="match status" value="1"/>
</dbReference>
<comment type="similarity">
    <text evidence="2">Belongs to the ATR family.</text>
</comment>
<name>A0ABM3NU71_ACIJB</name>
<evidence type="ECO:0000256" key="6">
    <source>
        <dbReference type="ARBA" id="ARBA00022989"/>
    </source>
</evidence>
<evidence type="ECO:0000256" key="2">
    <source>
        <dbReference type="ARBA" id="ARBA00008095"/>
    </source>
</evidence>
<evidence type="ECO:0000256" key="8">
    <source>
        <dbReference type="SAM" id="MobiDB-lite"/>
    </source>
</evidence>
<keyword evidence="11" id="KW-1185">Reference proteome</keyword>
<dbReference type="Pfam" id="PF05587">
    <property type="entry name" value="Anth_Ig"/>
    <property type="match status" value="1"/>
</dbReference>
<dbReference type="GeneID" id="106989774"/>
<evidence type="ECO:0000256" key="7">
    <source>
        <dbReference type="ARBA" id="ARBA00023136"/>
    </source>
</evidence>
<dbReference type="InterPro" id="IPR008400">
    <property type="entry name" value="Anthrax_toxin_rcpt_extracel"/>
</dbReference>
<dbReference type="Gene3D" id="3.40.50.410">
    <property type="entry name" value="von Willebrand factor, type A domain"/>
    <property type="match status" value="1"/>
</dbReference>
<feature type="transmembrane region" description="Helical" evidence="9">
    <location>
        <begin position="405"/>
        <end position="427"/>
    </location>
</feature>
<dbReference type="Pfam" id="PF00092">
    <property type="entry name" value="VWA"/>
    <property type="match status" value="1"/>
</dbReference>
<proteinExistence type="inferred from homology"/>
<gene>
    <name evidence="12" type="primary">LOC106989774</name>
</gene>
<dbReference type="SUPFAM" id="SSF53300">
    <property type="entry name" value="vWA-like"/>
    <property type="match status" value="1"/>
</dbReference>
<dbReference type="SMART" id="SM00327">
    <property type="entry name" value="VWA"/>
    <property type="match status" value="1"/>
</dbReference>
<sequence>MASADPPAPGESGASGTTKKMGSSSLWVPGPALSLLLLLFLLLPPPLLSTGSFLHRLPAWTPFHQGTRHYRSKIEKPKTCEGAFDLYLIVDTSDNANSIWKDIYKFVDDLVKRFPNSKMRISLITYSTQSYTIMNLTSDRSKIHNSLEKIQNIVPTGAANMHEGFKKANEQIEKAIYGGNNAPSLIIGLTAGPLTPRTFEETKSEAEKARERGAKVYSVGVKDYKNDQLKDIVERNDQFYGVNSGFESLEDIVNMLVVNSCHEIMAGESYFVCVGEEYDMRFYDTDLHQHTMDEIVCRYKLDVDNILHKKPLLKDDESLACPGHVFKEPGQVVIVQYSLNNGVTFIEESMKVTSLNCGNTSEPTDAPKEETSIPTVVTQKTTVPTVVTQEAPAPMAVTEKPTLDYLFPLFVPTLIIIVVVICCLCCCRKPCKELPVQKIVMKPETCIQTRTPVIVPSCMYQEDTISRIEGKLDTLCDFVQSCNQIPLMWCQPRNAGRCLNFTLVNLLCRQLPCGSNICLTASQECFSLHNCCSWCQHPSPICSRPPSRMLPLLPPPAHVLSRTTLPLLAP</sequence>
<evidence type="ECO:0000256" key="4">
    <source>
        <dbReference type="ARBA" id="ARBA00022723"/>
    </source>
</evidence>
<dbReference type="PANTHER" id="PTHR16059:SF16">
    <property type="entry name" value="ANTHRAX TOXIN RECEPTOR-LIKE"/>
    <property type="match status" value="1"/>
</dbReference>
<feature type="domain" description="VWFA" evidence="10">
    <location>
        <begin position="85"/>
        <end position="256"/>
    </location>
</feature>
<evidence type="ECO:0000259" key="10">
    <source>
        <dbReference type="PROSITE" id="PS50234"/>
    </source>
</evidence>
<reference evidence="12" key="1">
    <citation type="submission" date="2025-08" db="UniProtKB">
        <authorList>
            <consortium name="RefSeq"/>
        </authorList>
    </citation>
    <scope>IDENTIFICATION</scope>
    <source>
        <tissue evidence="12">Blood</tissue>
    </source>
</reference>